<evidence type="ECO:0000313" key="2">
    <source>
        <dbReference type="EMBL" id="CAB3396594.1"/>
    </source>
</evidence>
<dbReference type="AlphaFoldDB" id="A0A8S1E556"/>
<keyword evidence="3" id="KW-1185">Reference proteome</keyword>
<dbReference type="OrthoDB" id="5858654at2759"/>
<organism evidence="2 3">
    <name type="scientific">Caenorhabditis bovis</name>
    <dbReference type="NCBI Taxonomy" id="2654633"/>
    <lineage>
        <taxon>Eukaryota</taxon>
        <taxon>Metazoa</taxon>
        <taxon>Ecdysozoa</taxon>
        <taxon>Nematoda</taxon>
        <taxon>Chromadorea</taxon>
        <taxon>Rhabditida</taxon>
        <taxon>Rhabditina</taxon>
        <taxon>Rhabditomorpha</taxon>
        <taxon>Rhabditoidea</taxon>
        <taxon>Rhabditidae</taxon>
        <taxon>Peloderinae</taxon>
        <taxon>Caenorhabditis</taxon>
    </lineage>
</organism>
<dbReference type="EMBL" id="CADEPM010000001">
    <property type="protein sequence ID" value="CAB3396594.1"/>
    <property type="molecule type" value="Genomic_DNA"/>
</dbReference>
<feature type="region of interest" description="Disordered" evidence="1">
    <location>
        <begin position="1"/>
        <end position="28"/>
    </location>
</feature>
<sequence length="84" mass="8774">MGRFNRPVNNGPREVPINHAHALGSGQPMNVNNQFGELAQQGANVLATGAHAFYRGAATVGQAFGIPQGSYEVPLLNQAASLFG</sequence>
<reference evidence="2 3" key="1">
    <citation type="submission" date="2020-04" db="EMBL/GenBank/DDBJ databases">
        <authorList>
            <person name="Laetsch R D."/>
            <person name="Stevens L."/>
            <person name="Kumar S."/>
            <person name="Blaxter L. M."/>
        </authorList>
    </citation>
    <scope>NUCLEOTIDE SEQUENCE [LARGE SCALE GENOMIC DNA]</scope>
</reference>
<dbReference type="Proteomes" id="UP000494206">
    <property type="component" value="Unassembled WGS sequence"/>
</dbReference>
<evidence type="ECO:0000313" key="3">
    <source>
        <dbReference type="Proteomes" id="UP000494206"/>
    </source>
</evidence>
<accession>A0A8S1E556</accession>
<comment type="caution">
    <text evidence="2">The sequence shown here is derived from an EMBL/GenBank/DDBJ whole genome shotgun (WGS) entry which is preliminary data.</text>
</comment>
<gene>
    <name evidence="2" type="ORF">CBOVIS_LOCUS122</name>
</gene>
<evidence type="ECO:0000256" key="1">
    <source>
        <dbReference type="SAM" id="MobiDB-lite"/>
    </source>
</evidence>
<protein>
    <submittedName>
        <fullName evidence="2">Uncharacterized protein</fullName>
    </submittedName>
</protein>
<proteinExistence type="predicted"/>
<name>A0A8S1E556_9PELO</name>